<dbReference type="AlphaFoldDB" id="A0A5S5C326"/>
<protein>
    <submittedName>
        <fullName evidence="1">Zinc-binding alcohol dehydrogenase family protein</fullName>
    </submittedName>
</protein>
<organism evidence="1 2">
    <name type="scientific">Aquimarina intermedia</name>
    <dbReference type="NCBI Taxonomy" id="350814"/>
    <lineage>
        <taxon>Bacteria</taxon>
        <taxon>Pseudomonadati</taxon>
        <taxon>Bacteroidota</taxon>
        <taxon>Flavobacteriia</taxon>
        <taxon>Flavobacteriales</taxon>
        <taxon>Flavobacteriaceae</taxon>
        <taxon>Aquimarina</taxon>
    </lineage>
</organism>
<dbReference type="Pfam" id="PF13602">
    <property type="entry name" value="ADH_zinc_N_2"/>
    <property type="match status" value="1"/>
</dbReference>
<sequence>MEHFCSFQYRYRLTMKRQHEILNRIADLLDGGTLRPTLNKTMQDLTVENLKEAHALQESGKAIGKTVIEF</sequence>
<dbReference type="EMBL" id="VNHU01000006">
    <property type="protein sequence ID" value="TYP72826.1"/>
    <property type="molecule type" value="Genomic_DNA"/>
</dbReference>
<reference evidence="1 2" key="1">
    <citation type="submission" date="2019-07" db="EMBL/GenBank/DDBJ databases">
        <title>Genomic Encyclopedia of Archaeal and Bacterial Type Strains, Phase II (KMG-II): from individual species to whole genera.</title>
        <authorList>
            <person name="Goeker M."/>
        </authorList>
    </citation>
    <scope>NUCLEOTIDE SEQUENCE [LARGE SCALE GENOMIC DNA]</scope>
    <source>
        <strain evidence="1 2">DSM 17527</strain>
    </source>
</reference>
<dbReference type="OrthoDB" id="9787435at2"/>
<gene>
    <name evidence="1" type="ORF">BD809_10674</name>
</gene>
<comment type="caution">
    <text evidence="1">The sequence shown here is derived from an EMBL/GenBank/DDBJ whole genome shotgun (WGS) entry which is preliminary data.</text>
</comment>
<keyword evidence="2" id="KW-1185">Reference proteome</keyword>
<accession>A0A5S5C326</accession>
<name>A0A5S5C326_9FLAO</name>
<dbReference type="Proteomes" id="UP000324376">
    <property type="component" value="Unassembled WGS sequence"/>
</dbReference>
<evidence type="ECO:0000313" key="1">
    <source>
        <dbReference type="EMBL" id="TYP72826.1"/>
    </source>
</evidence>
<proteinExistence type="predicted"/>
<dbReference type="Gene3D" id="3.90.180.10">
    <property type="entry name" value="Medium-chain alcohol dehydrogenases, catalytic domain"/>
    <property type="match status" value="1"/>
</dbReference>
<evidence type="ECO:0000313" key="2">
    <source>
        <dbReference type="Proteomes" id="UP000324376"/>
    </source>
</evidence>